<feature type="binding site" evidence="10">
    <location>
        <position position="172"/>
    </location>
    <ligand>
        <name>Mg(2+)</name>
        <dbReference type="ChEBI" id="CHEBI:18420"/>
    </ligand>
</feature>
<gene>
    <name evidence="11" type="ORF">PMAYCL1PPCAC_32272</name>
</gene>
<dbReference type="AlphaFoldDB" id="A0AAN5DHC9"/>
<evidence type="ECO:0000313" key="12">
    <source>
        <dbReference type="Proteomes" id="UP001328107"/>
    </source>
</evidence>
<keyword evidence="10" id="KW-0460">Magnesium</keyword>
<dbReference type="GO" id="GO:0003924">
    <property type="term" value="F:GTPase activity"/>
    <property type="evidence" value="ECO:0007669"/>
    <property type="project" value="InterPro"/>
</dbReference>
<feature type="binding site" evidence="10">
    <location>
        <position position="39"/>
    </location>
    <ligand>
        <name>Mg(2+)</name>
        <dbReference type="ChEBI" id="CHEBI:18420"/>
    </ligand>
</feature>
<dbReference type="PROSITE" id="PS51882">
    <property type="entry name" value="G_ALPHA"/>
    <property type="match status" value="1"/>
</dbReference>
<dbReference type="GO" id="GO:0001664">
    <property type="term" value="F:G protein-coupled receptor binding"/>
    <property type="evidence" value="ECO:0007669"/>
    <property type="project" value="TreeGrafter"/>
</dbReference>
<keyword evidence="6" id="KW-0564">Palmitate</keyword>
<evidence type="ECO:0000313" key="11">
    <source>
        <dbReference type="EMBL" id="GMR62077.1"/>
    </source>
</evidence>
<dbReference type="InterPro" id="IPR011025">
    <property type="entry name" value="GproteinA_insert"/>
</dbReference>
<dbReference type="Gene3D" id="1.10.400.10">
    <property type="entry name" value="GI Alpha 1, domain 2-like"/>
    <property type="match status" value="1"/>
</dbReference>
<evidence type="ECO:0000256" key="10">
    <source>
        <dbReference type="PIRSR" id="PIRSR601019-2"/>
    </source>
</evidence>
<evidence type="ECO:0000256" key="7">
    <source>
        <dbReference type="ARBA" id="ARBA00023224"/>
    </source>
</evidence>
<comment type="subunit">
    <text evidence="1">G proteins are composed of 3 units; alpha, beta and gamma. The alpha chain contains the guanine nucleotide binding site.</text>
</comment>
<dbReference type="SMART" id="SM00275">
    <property type="entry name" value="G_alpha"/>
    <property type="match status" value="1"/>
</dbReference>
<organism evidence="11 12">
    <name type="scientific">Pristionchus mayeri</name>
    <dbReference type="NCBI Taxonomy" id="1317129"/>
    <lineage>
        <taxon>Eukaryota</taxon>
        <taxon>Metazoa</taxon>
        <taxon>Ecdysozoa</taxon>
        <taxon>Nematoda</taxon>
        <taxon>Chromadorea</taxon>
        <taxon>Rhabditida</taxon>
        <taxon>Rhabditina</taxon>
        <taxon>Diplogasteromorpha</taxon>
        <taxon>Diplogasteroidea</taxon>
        <taxon>Neodiplogasteridae</taxon>
        <taxon>Pristionchus</taxon>
    </lineage>
</organism>
<evidence type="ECO:0000256" key="6">
    <source>
        <dbReference type="ARBA" id="ARBA00023139"/>
    </source>
</evidence>
<keyword evidence="7" id="KW-0807">Transducer</keyword>
<dbReference type="GO" id="GO:0046872">
    <property type="term" value="F:metal ion binding"/>
    <property type="evidence" value="ECO:0007669"/>
    <property type="project" value="UniProtKB-KW"/>
</dbReference>
<dbReference type="GO" id="GO:0005737">
    <property type="term" value="C:cytoplasm"/>
    <property type="evidence" value="ECO:0007669"/>
    <property type="project" value="TreeGrafter"/>
</dbReference>
<dbReference type="SUPFAM" id="SSF52540">
    <property type="entry name" value="P-loop containing nucleoside triphosphate hydrolases"/>
    <property type="match status" value="1"/>
</dbReference>
<comment type="caution">
    <text evidence="11">The sequence shown here is derived from an EMBL/GenBank/DDBJ whole genome shotgun (WGS) entry which is preliminary data.</text>
</comment>
<evidence type="ECO:0000256" key="9">
    <source>
        <dbReference type="PIRSR" id="PIRSR601019-1"/>
    </source>
</evidence>
<dbReference type="PANTHER" id="PTHR10218">
    <property type="entry name" value="GTP-BINDING PROTEIN ALPHA SUBUNIT"/>
    <property type="match status" value="1"/>
</dbReference>
<protein>
    <recommendedName>
        <fullName evidence="13">ADP ribosylation factor</fullName>
    </recommendedName>
</protein>
<dbReference type="PANTHER" id="PTHR10218:SF302">
    <property type="entry name" value="GUANINE NUCLEOTIDE-BINDING PROTEIN ALPHA-5 SUBUNIT"/>
    <property type="match status" value="1"/>
</dbReference>
<dbReference type="InterPro" id="IPR027417">
    <property type="entry name" value="P-loop_NTPase"/>
</dbReference>
<dbReference type="FunFam" id="3.40.50.300:FF:000692">
    <property type="entry name" value="Guanine nucleotide-binding protein subunit alpha"/>
    <property type="match status" value="1"/>
</dbReference>
<reference evidence="12" key="1">
    <citation type="submission" date="2022-10" db="EMBL/GenBank/DDBJ databases">
        <title>Genome assembly of Pristionchus species.</title>
        <authorList>
            <person name="Yoshida K."/>
            <person name="Sommer R.J."/>
        </authorList>
    </citation>
    <scope>NUCLEOTIDE SEQUENCE [LARGE SCALE GENOMIC DNA]</scope>
    <source>
        <strain evidence="12">RS5460</strain>
    </source>
</reference>
<keyword evidence="2" id="KW-0519">Myristate</keyword>
<feature type="binding site" evidence="9">
    <location>
        <begin position="166"/>
        <end position="172"/>
    </location>
    <ligand>
        <name>GTP</name>
        <dbReference type="ChEBI" id="CHEBI:37565"/>
    </ligand>
</feature>
<dbReference type="FunFam" id="1.10.400.10:FF:000064">
    <property type="entry name" value="Uncharacterized protein"/>
    <property type="match status" value="1"/>
</dbReference>
<feature type="binding site" evidence="9">
    <location>
        <begin position="191"/>
        <end position="195"/>
    </location>
    <ligand>
        <name>GTP</name>
        <dbReference type="ChEBI" id="CHEBI:37565"/>
    </ligand>
</feature>
<dbReference type="InterPro" id="IPR001019">
    <property type="entry name" value="Gprotein_alpha_su"/>
</dbReference>
<dbReference type="EMBL" id="BTRK01000006">
    <property type="protein sequence ID" value="GMR62077.1"/>
    <property type="molecule type" value="Genomic_DNA"/>
</dbReference>
<keyword evidence="4 9" id="KW-0547">Nucleotide-binding</keyword>
<dbReference type="GO" id="GO:0031683">
    <property type="term" value="F:G-protein beta/gamma-subunit complex binding"/>
    <property type="evidence" value="ECO:0007669"/>
    <property type="project" value="InterPro"/>
</dbReference>
<dbReference type="Pfam" id="PF00503">
    <property type="entry name" value="G-alpha"/>
    <property type="match status" value="1"/>
</dbReference>
<name>A0AAN5DHC9_9BILA</name>
<keyword evidence="8" id="KW-0449">Lipoprotein</keyword>
<evidence type="ECO:0008006" key="13">
    <source>
        <dbReference type="Google" id="ProtNLM"/>
    </source>
</evidence>
<accession>A0AAN5DHC9</accession>
<dbReference type="SUPFAM" id="SSF47895">
    <property type="entry name" value="Transducin (alpha subunit), insertion domain"/>
    <property type="match status" value="1"/>
</dbReference>
<dbReference type="GO" id="GO:0005834">
    <property type="term" value="C:heterotrimeric G-protein complex"/>
    <property type="evidence" value="ECO:0007669"/>
    <property type="project" value="TreeGrafter"/>
</dbReference>
<keyword evidence="5 9" id="KW-0342">GTP-binding</keyword>
<dbReference type="Gene3D" id="3.40.50.300">
    <property type="entry name" value="P-loop containing nucleotide triphosphate hydrolases"/>
    <property type="match status" value="1"/>
</dbReference>
<dbReference type="GO" id="GO:0005525">
    <property type="term" value="F:GTP binding"/>
    <property type="evidence" value="ECO:0007669"/>
    <property type="project" value="UniProtKB-KW"/>
</dbReference>
<feature type="non-terminal residue" evidence="11">
    <location>
        <position position="1"/>
    </location>
</feature>
<dbReference type="GO" id="GO:0007188">
    <property type="term" value="P:adenylate cyclase-modulating G protein-coupled receptor signaling pathway"/>
    <property type="evidence" value="ECO:0007669"/>
    <property type="project" value="TreeGrafter"/>
</dbReference>
<dbReference type="Proteomes" id="UP001328107">
    <property type="component" value="Unassembled WGS sequence"/>
</dbReference>
<evidence type="ECO:0000256" key="2">
    <source>
        <dbReference type="ARBA" id="ARBA00022707"/>
    </source>
</evidence>
<proteinExistence type="predicted"/>
<evidence type="ECO:0000256" key="1">
    <source>
        <dbReference type="ARBA" id="ARBA00011356"/>
    </source>
</evidence>
<dbReference type="PRINTS" id="PR00318">
    <property type="entry name" value="GPROTEINA"/>
</dbReference>
<sequence length="328" mass="37563">VKKQAQLSTIIDNKLEKERHENLRIVKILLLGGADAGKSTILKQMRILHMNGFDATEMRSFNRHLRFNVFQIFHQVALGVQEFIAASEEAEKLLINQFAEGVSWFKGIDDEAENDCLLTFTELKCVDSFMKMHPNYSSLPDNSEYYVPKLGELLVKDYVPTADDILHLRIPTTAVTEINFSFATSTIRLIDVGGQRTYRKKWIHCFDGVSAVLFVASMAAYDQARTTIYDNISSDDHRRMSAKPKVRQKAPSAHNSIAQRQNRLRESAHLFSEMIRCKPLRSASFILFLNKKDLFGKKLPVHPLGKHIAGYSKTIMAYNSKRTMWYEL</sequence>
<evidence type="ECO:0000256" key="5">
    <source>
        <dbReference type="ARBA" id="ARBA00023134"/>
    </source>
</evidence>
<evidence type="ECO:0000256" key="3">
    <source>
        <dbReference type="ARBA" id="ARBA00022723"/>
    </source>
</evidence>
<keyword evidence="12" id="KW-1185">Reference proteome</keyword>
<keyword evidence="3 10" id="KW-0479">Metal-binding</keyword>
<feature type="binding site" evidence="9">
    <location>
        <begin position="290"/>
        <end position="293"/>
    </location>
    <ligand>
        <name>GTP</name>
        <dbReference type="ChEBI" id="CHEBI:37565"/>
    </ligand>
</feature>
<evidence type="ECO:0000256" key="8">
    <source>
        <dbReference type="ARBA" id="ARBA00023288"/>
    </source>
</evidence>
<evidence type="ECO:0000256" key="4">
    <source>
        <dbReference type="ARBA" id="ARBA00022741"/>
    </source>
</evidence>